<keyword evidence="1" id="KW-1133">Transmembrane helix</keyword>
<evidence type="ECO:0000313" key="2">
    <source>
        <dbReference type="EMBL" id="JAB01087.1"/>
    </source>
</evidence>
<keyword evidence="1" id="KW-0472">Membrane</keyword>
<keyword evidence="2" id="KW-0675">Receptor</keyword>
<sequence length="103" mass="11990">FSFLRARTHSHTNTRSHTYINKHIHSHTHAHDDNTHTHERTVTDVRRQARHSHTDCTQHIQRSGQTTQRRFYGTNFPLLSTAASTLLLPPSLLCSSLLFPFFF</sequence>
<dbReference type="AlphaFoldDB" id="T1DU36"/>
<name>T1DU36_ANOAQ</name>
<reference evidence="2" key="1">
    <citation type="submission" date="2013-07" db="EMBL/GenBank/DDBJ databases">
        <title>Transcriptome sequencing and developmental regulation of gene expression in Anopheles aquasalis.</title>
        <authorList>
            <consortium name="Brazilian Malaria Network (MCT/CNPq/MS/SCTIE/DECIT/PRONEX 555648/2009-5) and Research Network on Bioactive Molecules from Arthropod Vectors (NAP-MOBIARVE"/>
            <consortium name="University of Sao Paulo)"/>
            <person name="Marinotti O."/>
            <person name="Ribeiro J.M.C."/>
            <person name="Costa-da-Silva A.L."/>
            <person name="Silva M.C.P."/>
            <person name="Lopes A.R."/>
            <person name="Barros M.S."/>
            <person name="Sa-Nunes A."/>
            <person name="Konjin B.B."/>
            <person name="Carvalho E."/>
            <person name="Suesdek L."/>
            <person name="Silva-Neto M.A.C."/>
            <person name="Capurro M.L."/>
        </authorList>
    </citation>
    <scope>NUCLEOTIDE SEQUENCE</scope>
    <source>
        <tissue evidence="2">Whole body</tissue>
    </source>
</reference>
<organism evidence="2">
    <name type="scientific">Anopheles aquasalis</name>
    <name type="common">Malaria mosquito</name>
    <dbReference type="NCBI Taxonomy" id="42839"/>
    <lineage>
        <taxon>Eukaryota</taxon>
        <taxon>Metazoa</taxon>
        <taxon>Ecdysozoa</taxon>
        <taxon>Arthropoda</taxon>
        <taxon>Hexapoda</taxon>
        <taxon>Insecta</taxon>
        <taxon>Pterygota</taxon>
        <taxon>Neoptera</taxon>
        <taxon>Endopterygota</taxon>
        <taxon>Diptera</taxon>
        <taxon>Nematocera</taxon>
        <taxon>Culicoidea</taxon>
        <taxon>Culicidae</taxon>
        <taxon>Anophelinae</taxon>
        <taxon>Anopheles</taxon>
    </lineage>
</organism>
<proteinExistence type="evidence at transcript level"/>
<accession>T1DU36</accession>
<feature type="transmembrane region" description="Helical" evidence="1">
    <location>
        <begin position="78"/>
        <end position="102"/>
    </location>
</feature>
<protein>
    <submittedName>
        <fullName evidence="2">Putative t-cell receptor beta chain ana 11 t-cell receptor beta chain ana 11</fullName>
    </submittedName>
</protein>
<evidence type="ECO:0000256" key="1">
    <source>
        <dbReference type="SAM" id="Phobius"/>
    </source>
</evidence>
<keyword evidence="1" id="KW-0812">Transmembrane</keyword>
<feature type="non-terminal residue" evidence="2">
    <location>
        <position position="1"/>
    </location>
</feature>
<dbReference type="EMBL" id="GAMD01000504">
    <property type="protein sequence ID" value="JAB01087.1"/>
    <property type="molecule type" value="mRNA"/>
</dbReference>